<dbReference type="Pfam" id="PF00248">
    <property type="entry name" value="Aldo_ket_red"/>
    <property type="match status" value="1"/>
</dbReference>
<protein>
    <recommendedName>
        <fullName evidence="2">NADP-dependent oxidoreductase domain-containing protein</fullName>
    </recommendedName>
</protein>
<organism evidence="3 4">
    <name type="scientific">Rhodoplanes elegans</name>
    <dbReference type="NCBI Taxonomy" id="29408"/>
    <lineage>
        <taxon>Bacteria</taxon>
        <taxon>Pseudomonadati</taxon>
        <taxon>Pseudomonadota</taxon>
        <taxon>Alphaproteobacteria</taxon>
        <taxon>Hyphomicrobiales</taxon>
        <taxon>Nitrobacteraceae</taxon>
        <taxon>Rhodoplanes</taxon>
    </lineage>
</organism>
<comment type="caution">
    <text evidence="3">The sequence shown here is derived from an EMBL/GenBank/DDBJ whole genome shotgun (WGS) entry which is preliminary data.</text>
</comment>
<evidence type="ECO:0000313" key="3">
    <source>
        <dbReference type="EMBL" id="RAI40834.1"/>
    </source>
</evidence>
<gene>
    <name evidence="3" type="ORF">CH338_04950</name>
</gene>
<proteinExistence type="predicted"/>
<evidence type="ECO:0000259" key="2">
    <source>
        <dbReference type="Pfam" id="PF00248"/>
    </source>
</evidence>
<dbReference type="AlphaFoldDB" id="A0A327KSC3"/>
<dbReference type="InterPro" id="IPR036812">
    <property type="entry name" value="NAD(P)_OxRdtase_dom_sf"/>
</dbReference>
<dbReference type="EMBL" id="NPEU01000031">
    <property type="protein sequence ID" value="RAI40834.1"/>
    <property type="molecule type" value="Genomic_DNA"/>
</dbReference>
<accession>A0A327KSC3</accession>
<dbReference type="PANTHER" id="PTHR43364">
    <property type="entry name" value="NADH-SPECIFIC METHYLGLYOXAL REDUCTASE-RELATED"/>
    <property type="match status" value="1"/>
</dbReference>
<dbReference type="GO" id="GO:0016491">
    <property type="term" value="F:oxidoreductase activity"/>
    <property type="evidence" value="ECO:0007669"/>
    <property type="project" value="UniProtKB-KW"/>
</dbReference>
<feature type="domain" description="NADP-dependent oxidoreductase" evidence="2">
    <location>
        <begin position="39"/>
        <end position="339"/>
    </location>
</feature>
<dbReference type="PRINTS" id="PR00069">
    <property type="entry name" value="ALDKETRDTASE"/>
</dbReference>
<dbReference type="InterPro" id="IPR023210">
    <property type="entry name" value="NADP_OxRdtase_dom"/>
</dbReference>
<evidence type="ECO:0000313" key="4">
    <source>
        <dbReference type="Proteomes" id="UP000248863"/>
    </source>
</evidence>
<dbReference type="Gene3D" id="3.20.20.100">
    <property type="entry name" value="NADP-dependent oxidoreductase domain"/>
    <property type="match status" value="1"/>
</dbReference>
<dbReference type="FunFam" id="3.20.20.100:FF:000004">
    <property type="entry name" value="Oxidoreductase, aldo/keto reductase"/>
    <property type="match status" value="1"/>
</dbReference>
<keyword evidence="1" id="KW-0560">Oxidoreductase</keyword>
<dbReference type="GO" id="GO:0005829">
    <property type="term" value="C:cytosol"/>
    <property type="evidence" value="ECO:0007669"/>
    <property type="project" value="TreeGrafter"/>
</dbReference>
<dbReference type="PANTHER" id="PTHR43364:SF4">
    <property type="entry name" value="NAD(P)-LINKED OXIDOREDUCTASE SUPERFAMILY PROTEIN"/>
    <property type="match status" value="1"/>
</dbReference>
<dbReference type="OrthoDB" id="8394608at2"/>
<dbReference type="Proteomes" id="UP000248863">
    <property type="component" value="Unassembled WGS sequence"/>
</dbReference>
<dbReference type="InterPro" id="IPR020471">
    <property type="entry name" value="AKR"/>
</dbReference>
<keyword evidence="4" id="KW-1185">Reference proteome</keyword>
<name>A0A327KSC3_9BRAD</name>
<evidence type="ECO:0000256" key="1">
    <source>
        <dbReference type="ARBA" id="ARBA00023002"/>
    </source>
</evidence>
<dbReference type="InterPro" id="IPR050523">
    <property type="entry name" value="AKR_Detox_Biosynth"/>
</dbReference>
<sequence length="350" mass="38618">MRPPPLRSCRRGGKEGRHFGKAIAMDRRSLPHTDLTVSRLCFGTMTFGKPVDQPTADRMVARCLDEGIDFFDTANAYQLGGSEEILGRALGARRKDVVLATKVQHKMGEGADQQGLSRAAILRQIDESLTRLGTDYVDLYYLHQPDSAVPIEESLAAMDALVKTGKVRYVATSNYAAWQVCEMFWLSEKNGWRPPAVSQPMYSLIARGIEQEYLPMAKRLGVSSFVYNPLAGGLLTGKHDPNAVTAGGRFDTAFWGKSLYADRYWHPRTFEAVERLKAIAAEAGRSLVSLAFAWVLHHTAADGLILGASRPDQLDQNLMACREGPLSPETVAACDAVWEAFRGPVPVYNR</sequence>
<dbReference type="SUPFAM" id="SSF51430">
    <property type="entry name" value="NAD(P)-linked oxidoreductase"/>
    <property type="match status" value="1"/>
</dbReference>
<reference evidence="3 4" key="1">
    <citation type="submission" date="2017-07" db="EMBL/GenBank/DDBJ databases">
        <title>Draft Genome Sequences of Select Purple Nonsulfur Bacteria.</title>
        <authorList>
            <person name="Lasarre B."/>
            <person name="Mckinlay J.B."/>
        </authorList>
    </citation>
    <scope>NUCLEOTIDE SEQUENCE [LARGE SCALE GENOMIC DNA]</scope>
    <source>
        <strain evidence="3 4">DSM 11907</strain>
    </source>
</reference>